<dbReference type="EMBL" id="CP035945">
    <property type="protein sequence ID" value="QBE97387.1"/>
    <property type="molecule type" value="Genomic_DNA"/>
</dbReference>
<dbReference type="RefSeq" id="WP_130181206.1">
    <property type="nucleotide sequence ID" value="NZ_CP035945.1"/>
</dbReference>
<dbReference type="PANTHER" id="PTHR46847">
    <property type="entry name" value="D-ALLOSE-BINDING PERIPLASMIC PROTEIN-RELATED"/>
    <property type="match status" value="1"/>
</dbReference>
<proteinExistence type="inferred from homology"/>
<evidence type="ECO:0000313" key="7">
    <source>
        <dbReference type="Proteomes" id="UP000289794"/>
    </source>
</evidence>
<dbReference type="PANTHER" id="PTHR46847:SF1">
    <property type="entry name" value="D-ALLOSE-BINDING PERIPLASMIC PROTEIN-RELATED"/>
    <property type="match status" value="1"/>
</dbReference>
<dbReference type="Pfam" id="PF13407">
    <property type="entry name" value="Peripla_BP_4"/>
    <property type="match status" value="1"/>
</dbReference>
<sequence>MKKIIAILLTVIMAFGLAACNDGSSIEGADTKKESSSGGSSDGKYSIGVAFQDITNPLFAGVSENMQAMGKEKGWDVTVLDCQGNASTQISQVENYIEKAVDVLIIYPADVAALASICKQASDAGIKVISWDENMECADMAYLVENYAVGQAIGEETAKWVNENYPDGCEVAVIDYATLPVIVERANGIVDAIKEKAPNAEIVAQDSALNAAEGMTLAENMLQAHKDIKAFACIGDGSGVGVNEALKAAGVNLDEYGVFCCDATEEACTAISKGEAIRMSINLGTAKEMAEKAFECAETLMTSDSYEKEVYKTITPVTADNVGDYYSK</sequence>
<dbReference type="Gene3D" id="3.40.50.2300">
    <property type="match status" value="2"/>
</dbReference>
<evidence type="ECO:0000256" key="2">
    <source>
        <dbReference type="ARBA" id="ARBA00007639"/>
    </source>
</evidence>
<dbReference type="PROSITE" id="PS51257">
    <property type="entry name" value="PROKAR_LIPOPROTEIN"/>
    <property type="match status" value="1"/>
</dbReference>
<evidence type="ECO:0000259" key="5">
    <source>
        <dbReference type="Pfam" id="PF13407"/>
    </source>
</evidence>
<reference evidence="6 7" key="1">
    <citation type="submission" date="2019-01" db="EMBL/GenBank/DDBJ databases">
        <title>PMF-metabolizing Aryl O-demethylase.</title>
        <authorList>
            <person name="Kim M."/>
        </authorList>
    </citation>
    <scope>NUCLEOTIDE SEQUENCE [LARGE SCALE GENOMIC DNA]</scope>
    <source>
        <strain evidence="6 7">PMF1</strain>
    </source>
</reference>
<comment type="similarity">
    <text evidence="2">Belongs to the bacterial solute-binding protein 2 family.</text>
</comment>
<dbReference type="AlphaFoldDB" id="A0A4P6M222"/>
<dbReference type="GO" id="GO:0030313">
    <property type="term" value="C:cell envelope"/>
    <property type="evidence" value="ECO:0007669"/>
    <property type="project" value="UniProtKB-SubCell"/>
</dbReference>
<evidence type="ECO:0000256" key="4">
    <source>
        <dbReference type="SAM" id="SignalP"/>
    </source>
</evidence>
<keyword evidence="3 4" id="KW-0732">Signal</keyword>
<protein>
    <submittedName>
        <fullName evidence="6">Ribose import binding protein RbsB</fullName>
    </submittedName>
</protein>
<dbReference type="GO" id="GO:0030246">
    <property type="term" value="F:carbohydrate binding"/>
    <property type="evidence" value="ECO:0007669"/>
    <property type="project" value="UniProtKB-ARBA"/>
</dbReference>
<gene>
    <name evidence="6" type="primary">rbsB</name>
    <name evidence="6" type="ORF">PMF13cell1_02943</name>
</gene>
<accession>A0A4P6M222</accession>
<dbReference type="InterPro" id="IPR028082">
    <property type="entry name" value="Peripla_BP_I"/>
</dbReference>
<organism evidence="6 7">
    <name type="scientific">Blautia producta</name>
    <dbReference type="NCBI Taxonomy" id="33035"/>
    <lineage>
        <taxon>Bacteria</taxon>
        <taxon>Bacillati</taxon>
        <taxon>Bacillota</taxon>
        <taxon>Clostridia</taxon>
        <taxon>Lachnospirales</taxon>
        <taxon>Lachnospiraceae</taxon>
        <taxon>Blautia</taxon>
    </lineage>
</organism>
<dbReference type="InterPro" id="IPR025997">
    <property type="entry name" value="SBP_2_dom"/>
</dbReference>
<comment type="subcellular location">
    <subcellularLocation>
        <location evidence="1">Cell envelope</location>
    </subcellularLocation>
</comment>
<feature type="domain" description="Periplasmic binding protein" evidence="5">
    <location>
        <begin position="47"/>
        <end position="297"/>
    </location>
</feature>
<dbReference type="KEGG" id="bpro:PMF13cell1_02943"/>
<evidence type="ECO:0000256" key="3">
    <source>
        <dbReference type="ARBA" id="ARBA00022729"/>
    </source>
</evidence>
<dbReference type="SUPFAM" id="SSF53822">
    <property type="entry name" value="Periplasmic binding protein-like I"/>
    <property type="match status" value="1"/>
</dbReference>
<feature type="chain" id="PRO_5039208861" evidence="4">
    <location>
        <begin position="19"/>
        <end position="328"/>
    </location>
</feature>
<dbReference type="CDD" id="cd01536">
    <property type="entry name" value="PBP1_ABC_sugar_binding-like"/>
    <property type="match status" value="1"/>
</dbReference>
<evidence type="ECO:0000313" key="6">
    <source>
        <dbReference type="EMBL" id="QBE97387.1"/>
    </source>
</evidence>
<evidence type="ECO:0000256" key="1">
    <source>
        <dbReference type="ARBA" id="ARBA00004196"/>
    </source>
</evidence>
<name>A0A4P6M222_9FIRM</name>
<feature type="signal peptide" evidence="4">
    <location>
        <begin position="1"/>
        <end position="18"/>
    </location>
</feature>
<dbReference type="Proteomes" id="UP000289794">
    <property type="component" value="Chromosome"/>
</dbReference>